<dbReference type="Pfam" id="PF19077">
    <property type="entry name" value="Big_13"/>
    <property type="match status" value="6"/>
</dbReference>
<feature type="domain" description="Bacterial Ig-like" evidence="4">
    <location>
        <begin position="1119"/>
        <end position="1217"/>
    </location>
</feature>
<dbReference type="InterPro" id="IPR013783">
    <property type="entry name" value="Ig-like_fold"/>
</dbReference>
<evidence type="ECO:0000259" key="4">
    <source>
        <dbReference type="Pfam" id="PF19077"/>
    </source>
</evidence>
<reference evidence="5 6" key="1">
    <citation type="submission" date="2019-08" db="EMBL/GenBank/DDBJ databases">
        <title>Amphibian skin-associated Pigmentiphaga: genome sequence and occurrence across geography and hosts.</title>
        <authorList>
            <person name="Bletz M.C."/>
            <person name="Bunk B."/>
            <person name="Sproeer C."/>
            <person name="Biwer P."/>
            <person name="Reiter S."/>
            <person name="Rabemananjara F.C.E."/>
            <person name="Schulz S."/>
            <person name="Overmann J."/>
            <person name="Vences M."/>
        </authorList>
    </citation>
    <scope>NUCLEOTIDE SEQUENCE [LARGE SCALE GENOMIC DNA]</scope>
    <source>
        <strain evidence="5 6">Mada1488</strain>
    </source>
</reference>
<proteinExistence type="predicted"/>
<feature type="domain" description="DUF4214" evidence="2">
    <location>
        <begin position="2115"/>
        <end position="2159"/>
    </location>
</feature>
<evidence type="ECO:0000313" key="5">
    <source>
        <dbReference type="EMBL" id="QEI06843.1"/>
    </source>
</evidence>
<dbReference type="InterPro" id="IPR044016">
    <property type="entry name" value="Big_13"/>
</dbReference>
<feature type="domain" description="Bacterial Ig-like" evidence="4">
    <location>
        <begin position="503"/>
        <end position="597"/>
    </location>
</feature>
<dbReference type="Gene3D" id="2.60.40.10">
    <property type="entry name" value="Immunoglobulins"/>
    <property type="match status" value="7"/>
</dbReference>
<sequence length="2174" mass="218114">MTPCTAPVSNSPDYLNLPLCAAPFPTRLRHAEPERYGGRKEVVLIDSALHDRQVLIDGVPEGVEVVAFGGDREGLADLAAWAVTAEGYDAIHLLCHGAPGRLTLGTQIIDCDTLSDPQVQDALTDIGLSLREGGSVQLYSCELAQGQAGKTFITAMALAMGVPVAASATLVGAAALGGSWTLEHTSGIAAGLALQWPAYDHVLGTIAQNVTTFDSVSSTAYVTTGTNGYAPGTVLNASNLANTGWDVEAQSSSAGITFRIQGSTTDGSTIDSSTRGAIRVQADDVDYVIFKSNVNGFYFDLTSFDIRNPRDSNFTIQAIDASGALIGTAVPRSMTGITSTPASAFQRIDMSGNADFLRIYGFKLSFPTPYDNASTPNTGEAPFFDNIIVANIGVPVFPTTKVLTATLSDDSNIATDDITNVTAQTINGTLDGPLLSGESVQVSFNGGVSWTTASNAVVGSSTWSATGNLLSGNNALMARVFTADGSTAAVSRNYTLDTAVSAPPTPVLLNADNSGSTSDNITKIDTPTITGTAEVGSTVTLYDTDGSTILGTDVAANGTWSIRSNTLTQPTHTLTVKAVDVAGNVSTVSSPLVLVIDGTVPTAVALSSTSATTAAAGANAAVATLSATDATAVTYALATGSAGNDSGNGSFAISGTTLSVGNTPLSAGTYNLYLSATDAAGNVSYLAQTFTVNTVPTVSSIVRAGGAGTTAANNATSVAFTVTFSESVTGVDVSDFALATSSSASGVISNVTGSGSTYTVTVNNLAGDGSLGLNLNPSGTGIQNFSNVAIAGGFTGINNYVLDHTAPAAPSAPDLRALDDTGGFNNDNVTSVTTPVFTGTAEAGSMVRLYDTDGTELGSAPANSGNWSITSNALTSGSHTLTVKATDAAGNVSAASSALVVIVDAAAPTALALSGNTIATVNANGGAAVATLSATDDSAITYALAVGNGTNNAHNASFAVSGNTLSVGGSPLSAGTYQVYLSATDAAGNVSFLAQTINVVQAPSVSSIVRAGGAAAGVATSATSASYTVTFSESVSGVDVSDFALFTNNAASGVVSNVVGSGTTYTVTVNNLAGDGSLRLDLNPSGTGIQNGSNIAIAGGYSSGASYVLDHTAPVAPSRPDLRTLDDSGSSQSDNITSETTQVFTGTAESGTTVRLYVTDGTMAGTFLLGSVTTSSGNWAIPVSTLSEGTHTLIARSTDAAGNVSTDSLPLTVTIDTTVPTALALSSNNIATAHASAGATVATLSATDSSAITYALAVGNGTNNASNGNFSVSGNTLSVGSAQLLPGAYQIYLSATDVAGNVSYLAQTINVVNAPVVTSIVRAGGAGTTVASSATLVDFTVTFSESVTGVDVTDFMLSSTNFASGVISNVAGSGTTYTVSVNNLAGDGQLRLDLNPSGTNIQNSGNIAVAGGYVSGASYVLDHTPPLAPSSATMSALTDTGVSQTDRITNNSAPTFTGTAEANATVRLYDTDGTTVLDTVTANGLGAWEMNNVALTEGSHTLTVRQTDAAGNGSPASSAITVVLDTSAATPATPSLAVASDSGTAGDRVTNVSTPTITGTAEAFAAVTLYATDGVTVLETTTADINGNWTMVTPQLSDGTHTLTARQTDRAGNVSGASLGLVLQIDTQPPVAPSAPVLTLASDSGTPGDNITTVTQPVLTGTALPNAAVRLYDTNGITVVGTAVADGSGNWSITNATLTLGTHTLTARQLDVAGNLSSAGLSLTLTIEAPPAPPSVTLPPTTVDGVPVSQQPVFLPGGGTGTQTVIGIITNDRAESAGNAGVADIPLANNGGNTLLLAQLAPGYGLTASGGTSQPVSTTNLQLTQAILAATPGHASNDKNHLTGEGVKFLNQLTAGVPLLVNSITPVSTSNAPTGPLTLTGTSNANQHTALVIDTSGLAPGSNLVLNSVDFAAIIGAATVTGNTNRQILTGDVASQGFTVTDGNSSAIFSGGGNDRVTINSTPTVSTQSLTTQTASTATPLATSQAVSTNIVHGGQGSDTVAFSGTSTDYNVSLHRGYAIVSSKAQPGQQSVVINAEDLSFANTTLKIENDASLTSLAGLYQNVLGRQADHLGIEFWADAHAGGVSYGEIALRIIASVEAQGRQAVVFNGNSAHDVELLYLTIFGRSSDAVGLNFWTNAMAQGMSFTQVASHFIEAPEMDIHKIGAQNWDFQLS</sequence>
<protein>
    <submittedName>
        <fullName evidence="5">DUF4347 domain-containing protein</fullName>
    </submittedName>
</protein>
<evidence type="ECO:0000259" key="2">
    <source>
        <dbReference type="Pfam" id="PF13946"/>
    </source>
</evidence>
<dbReference type="KEGG" id="pacr:FXN63_14120"/>
<evidence type="ECO:0000256" key="1">
    <source>
        <dbReference type="SAM" id="MobiDB-lite"/>
    </source>
</evidence>
<dbReference type="InterPro" id="IPR025282">
    <property type="entry name" value="DUF4214"/>
</dbReference>
<feature type="region of interest" description="Disordered" evidence="1">
    <location>
        <begin position="1118"/>
        <end position="1141"/>
    </location>
</feature>
<feature type="domain" description="Bacterial Ig-like" evidence="4">
    <location>
        <begin position="1637"/>
        <end position="1724"/>
    </location>
</feature>
<evidence type="ECO:0000259" key="3">
    <source>
        <dbReference type="Pfam" id="PF14252"/>
    </source>
</evidence>
<accession>A0A5C0AZJ3</accession>
<dbReference type="EMBL" id="CP043046">
    <property type="protein sequence ID" value="QEI06843.1"/>
    <property type="molecule type" value="Genomic_DNA"/>
</dbReference>
<evidence type="ECO:0000313" key="6">
    <source>
        <dbReference type="Proteomes" id="UP000325161"/>
    </source>
</evidence>
<dbReference type="OrthoDB" id="8644638at2"/>
<keyword evidence="6" id="KW-1185">Reference proteome</keyword>
<organism evidence="5 6">
    <name type="scientific">Pigmentiphaga aceris</name>
    <dbReference type="NCBI Taxonomy" id="1940612"/>
    <lineage>
        <taxon>Bacteria</taxon>
        <taxon>Pseudomonadati</taxon>
        <taxon>Pseudomonadota</taxon>
        <taxon>Betaproteobacteria</taxon>
        <taxon>Burkholderiales</taxon>
        <taxon>Alcaligenaceae</taxon>
        <taxon>Pigmentiphaga</taxon>
    </lineage>
</organism>
<dbReference type="Proteomes" id="UP000325161">
    <property type="component" value="Chromosome"/>
</dbReference>
<feature type="domain" description="DUF4214" evidence="2">
    <location>
        <begin position="2060"/>
        <end position="2102"/>
    </location>
</feature>
<feature type="compositionally biased region" description="Polar residues" evidence="1">
    <location>
        <begin position="1127"/>
        <end position="1141"/>
    </location>
</feature>
<feature type="domain" description="Bacterial Ig-like" evidence="4">
    <location>
        <begin position="810"/>
        <end position="904"/>
    </location>
</feature>
<dbReference type="NCBIfam" id="NF033510">
    <property type="entry name" value="Ca_tandemer"/>
    <property type="match status" value="6"/>
</dbReference>
<dbReference type="Pfam" id="PF14252">
    <property type="entry name" value="DUF4347"/>
    <property type="match status" value="1"/>
</dbReference>
<feature type="domain" description="DUF4347" evidence="3">
    <location>
        <begin position="42"/>
        <end position="193"/>
    </location>
</feature>
<gene>
    <name evidence="5" type="ORF">FXN63_14120</name>
</gene>
<name>A0A5C0AZJ3_9BURK</name>
<dbReference type="InterPro" id="IPR025592">
    <property type="entry name" value="DUF4347"/>
</dbReference>
<feature type="domain" description="Bacterial Ig-like" evidence="4">
    <location>
        <begin position="1532"/>
        <end position="1627"/>
    </location>
</feature>
<dbReference type="Pfam" id="PF13946">
    <property type="entry name" value="DUF4214"/>
    <property type="match status" value="2"/>
</dbReference>
<feature type="domain" description="Bacterial Ig-like" evidence="4">
    <location>
        <begin position="1430"/>
        <end position="1526"/>
    </location>
</feature>